<dbReference type="InterPro" id="IPR018389">
    <property type="entry name" value="DctP_fam"/>
</dbReference>
<sequence length="354" mass="39319">MIAGTSVRALFTGFLLSLLIMPLTNAADDGQEPIKLIVGAFAAPGTPWDTDWQVFRENLDRNPDGLDFRVKLLIRGEAGGEPVTMTNIRRNRLQFGGFSIGGASAVIPELSVLLSPYFFDSAAELDFVMDNFMLDVFQPYFAEKGLVLIRWVEVGWLNIYGRKPLITPEDAAGYRLRSQAAEASQVMMSSLKGDMLQMPFHDLIPALQTGLVEGGETNIVLYSVTGLSHEAPHLTLTRHAYETGMIVASKKWYDSLSPQAQKAVFKAFPSSDRARAGVRGMASSLLAMLRARPEITVHEPSPGQLIQWREALKDNHREIIRKIGGRADEIYQVMMTGRQEYRNMKDAGKPDDQD</sequence>
<protein>
    <recommendedName>
        <fullName evidence="5">TRAP-type C4-dicarboxylate transport system, periplasmic component</fullName>
    </recommendedName>
</protein>
<keyword evidence="3" id="KW-0732">Signal</keyword>
<evidence type="ECO:0000256" key="1">
    <source>
        <dbReference type="ARBA" id="ARBA00009023"/>
    </source>
</evidence>
<dbReference type="Pfam" id="PF03480">
    <property type="entry name" value="DctP"/>
    <property type="match status" value="1"/>
</dbReference>
<dbReference type="AlphaFoldDB" id="A0A3B0TBR7"/>
<dbReference type="NCBIfam" id="NF037995">
    <property type="entry name" value="TRAP_S1"/>
    <property type="match status" value="1"/>
</dbReference>
<gene>
    <name evidence="4" type="ORF">MNBD_ALPHA01-1387</name>
</gene>
<dbReference type="GO" id="GO:0055085">
    <property type="term" value="P:transmembrane transport"/>
    <property type="evidence" value="ECO:0007669"/>
    <property type="project" value="InterPro"/>
</dbReference>
<dbReference type="PANTHER" id="PTHR33376:SF7">
    <property type="entry name" value="C4-DICARBOXYLATE-BINDING PROTEIN DCTB"/>
    <property type="match status" value="1"/>
</dbReference>
<reference evidence="4" key="1">
    <citation type="submission" date="2018-06" db="EMBL/GenBank/DDBJ databases">
        <authorList>
            <person name="Zhirakovskaya E."/>
        </authorList>
    </citation>
    <scope>NUCLEOTIDE SEQUENCE</scope>
</reference>
<organism evidence="4">
    <name type="scientific">hydrothermal vent metagenome</name>
    <dbReference type="NCBI Taxonomy" id="652676"/>
    <lineage>
        <taxon>unclassified sequences</taxon>
        <taxon>metagenomes</taxon>
        <taxon>ecological metagenomes</taxon>
    </lineage>
</organism>
<name>A0A3B0TBR7_9ZZZZ</name>
<dbReference type="Gene3D" id="3.40.190.170">
    <property type="entry name" value="Bacterial extracellular solute-binding protein, family 7"/>
    <property type="match status" value="1"/>
</dbReference>
<evidence type="ECO:0000256" key="3">
    <source>
        <dbReference type="ARBA" id="ARBA00022729"/>
    </source>
</evidence>
<dbReference type="EMBL" id="UOEJ01000191">
    <property type="protein sequence ID" value="VAW04446.1"/>
    <property type="molecule type" value="Genomic_DNA"/>
</dbReference>
<evidence type="ECO:0000256" key="2">
    <source>
        <dbReference type="ARBA" id="ARBA00022448"/>
    </source>
</evidence>
<comment type="similarity">
    <text evidence="1">Belongs to the bacterial solute-binding protein 7 family.</text>
</comment>
<proteinExistence type="inferred from homology"/>
<evidence type="ECO:0000313" key="4">
    <source>
        <dbReference type="EMBL" id="VAW04446.1"/>
    </source>
</evidence>
<dbReference type="PANTHER" id="PTHR33376">
    <property type="match status" value="1"/>
</dbReference>
<dbReference type="InterPro" id="IPR038404">
    <property type="entry name" value="TRAP_DctP_sf"/>
</dbReference>
<evidence type="ECO:0008006" key="5">
    <source>
        <dbReference type="Google" id="ProtNLM"/>
    </source>
</evidence>
<accession>A0A3B0TBR7</accession>
<keyword evidence="2" id="KW-0813">Transport</keyword>